<organism evidence="4">
    <name type="scientific">Echinostoma caproni</name>
    <dbReference type="NCBI Taxonomy" id="27848"/>
    <lineage>
        <taxon>Eukaryota</taxon>
        <taxon>Metazoa</taxon>
        <taxon>Spiralia</taxon>
        <taxon>Lophotrochozoa</taxon>
        <taxon>Platyhelminthes</taxon>
        <taxon>Trematoda</taxon>
        <taxon>Digenea</taxon>
        <taxon>Plagiorchiida</taxon>
        <taxon>Echinostomata</taxon>
        <taxon>Echinostomatoidea</taxon>
        <taxon>Echinostomatidae</taxon>
        <taxon>Echinostoma</taxon>
    </lineage>
</organism>
<protein>
    <submittedName>
        <fullName evidence="4">Secreted protein</fullName>
    </submittedName>
</protein>
<evidence type="ECO:0000256" key="1">
    <source>
        <dbReference type="SAM" id="SignalP"/>
    </source>
</evidence>
<accession>A0A182ZZD8</accession>
<keyword evidence="3" id="KW-1185">Reference proteome</keyword>
<dbReference type="AlphaFoldDB" id="A0A182ZZD8"/>
<dbReference type="WBParaSite" id="ECPE_0000007201-mRNA-1">
    <property type="protein sequence ID" value="ECPE_0000007201-mRNA-1"/>
    <property type="gene ID" value="ECPE_0000007201"/>
</dbReference>
<sequence>MQQTTFVLSLSVILFGLFAHTQSTPFGLLDPQAEYLNALRVDSALERCIELVGTQSGRRDRSQMERLRQCMLREFSGKISSDRWKEIEGMA</sequence>
<proteinExistence type="predicted"/>
<dbReference type="Proteomes" id="UP000272942">
    <property type="component" value="Unassembled WGS sequence"/>
</dbReference>
<dbReference type="OrthoDB" id="6296397at2759"/>
<reference evidence="2 3" key="2">
    <citation type="submission" date="2018-11" db="EMBL/GenBank/DDBJ databases">
        <authorList>
            <consortium name="Pathogen Informatics"/>
        </authorList>
    </citation>
    <scope>NUCLEOTIDE SEQUENCE [LARGE SCALE GENOMIC DNA]</scope>
    <source>
        <strain evidence="2 3">Egypt</strain>
    </source>
</reference>
<feature type="signal peptide" evidence="1">
    <location>
        <begin position="1"/>
        <end position="23"/>
    </location>
</feature>
<reference evidence="4" key="1">
    <citation type="submission" date="2016-06" db="UniProtKB">
        <authorList>
            <consortium name="WormBaseParasite"/>
        </authorList>
    </citation>
    <scope>IDENTIFICATION</scope>
</reference>
<feature type="chain" id="PRO_5043137741" evidence="1">
    <location>
        <begin position="24"/>
        <end position="91"/>
    </location>
</feature>
<keyword evidence="1" id="KW-0732">Signal</keyword>
<dbReference type="EMBL" id="UZAN01000194">
    <property type="protein sequence ID" value="VDP18174.1"/>
    <property type="molecule type" value="Genomic_DNA"/>
</dbReference>
<evidence type="ECO:0000313" key="2">
    <source>
        <dbReference type="EMBL" id="VDP18174.1"/>
    </source>
</evidence>
<name>A0A182ZZD8_9TREM</name>
<evidence type="ECO:0000313" key="3">
    <source>
        <dbReference type="Proteomes" id="UP000272942"/>
    </source>
</evidence>
<gene>
    <name evidence="2" type="ORF">ECPE_LOCUS73</name>
</gene>
<evidence type="ECO:0000313" key="4">
    <source>
        <dbReference type="WBParaSite" id="ECPE_0000007201-mRNA-1"/>
    </source>
</evidence>